<dbReference type="PROSITE" id="PS50125">
    <property type="entry name" value="GUANYLATE_CYCLASE_2"/>
    <property type="match status" value="1"/>
</dbReference>
<keyword evidence="5" id="KW-1185">Reference proteome</keyword>
<dbReference type="InterPro" id="IPR029787">
    <property type="entry name" value="Nucleotide_cyclase"/>
</dbReference>
<evidence type="ECO:0000256" key="2">
    <source>
        <dbReference type="SAM" id="Phobius"/>
    </source>
</evidence>
<evidence type="ECO:0000313" key="5">
    <source>
        <dbReference type="Proteomes" id="UP001595722"/>
    </source>
</evidence>
<evidence type="ECO:0000259" key="3">
    <source>
        <dbReference type="PROSITE" id="PS50125"/>
    </source>
</evidence>
<gene>
    <name evidence="4" type="ORF">ACFOMG_01315</name>
</gene>
<evidence type="ECO:0000256" key="1">
    <source>
        <dbReference type="SAM" id="Coils"/>
    </source>
</evidence>
<comment type="caution">
    <text evidence="4">The sequence shown here is derived from an EMBL/GenBank/DDBJ whole genome shotgun (WGS) entry which is preliminary data.</text>
</comment>
<reference evidence="5" key="1">
    <citation type="journal article" date="2019" name="Int. J. Syst. Evol. Microbiol.">
        <title>The Global Catalogue of Microorganisms (GCM) 10K type strain sequencing project: providing services to taxonomists for standard genome sequencing and annotation.</title>
        <authorList>
            <consortium name="The Broad Institute Genomics Platform"/>
            <consortium name="The Broad Institute Genome Sequencing Center for Infectious Disease"/>
            <person name="Wu L."/>
            <person name="Ma J."/>
        </authorList>
    </citation>
    <scope>NUCLEOTIDE SEQUENCE [LARGE SCALE GENOMIC DNA]</scope>
    <source>
        <strain evidence="5">KCTC 42424</strain>
    </source>
</reference>
<dbReference type="EMBL" id="JBHRYB010000001">
    <property type="protein sequence ID" value="MFC3678748.1"/>
    <property type="molecule type" value="Genomic_DNA"/>
</dbReference>
<keyword evidence="2" id="KW-0812">Transmembrane</keyword>
<feature type="coiled-coil region" evidence="1">
    <location>
        <begin position="203"/>
        <end position="230"/>
    </location>
</feature>
<keyword evidence="2" id="KW-1133">Transmembrane helix</keyword>
<keyword evidence="1" id="KW-0175">Coiled coil</keyword>
<protein>
    <submittedName>
        <fullName evidence="4">Adenylate/guanylate cyclase domain-containing protein</fullName>
    </submittedName>
</protein>
<feature type="domain" description="Guanylate cyclase" evidence="3">
    <location>
        <begin position="246"/>
        <end position="376"/>
    </location>
</feature>
<dbReference type="Pfam" id="PF00211">
    <property type="entry name" value="Guanylate_cyc"/>
    <property type="match status" value="1"/>
</dbReference>
<proteinExistence type="predicted"/>
<organism evidence="4 5">
    <name type="scientific">Bacterioplanoides pacificum</name>
    <dbReference type="NCBI Taxonomy" id="1171596"/>
    <lineage>
        <taxon>Bacteria</taxon>
        <taxon>Pseudomonadati</taxon>
        <taxon>Pseudomonadota</taxon>
        <taxon>Gammaproteobacteria</taxon>
        <taxon>Oceanospirillales</taxon>
        <taxon>Oceanospirillaceae</taxon>
        <taxon>Bacterioplanoides</taxon>
    </lineage>
</organism>
<name>A0ABV7VRR0_9GAMM</name>
<evidence type="ECO:0000313" key="4">
    <source>
        <dbReference type="EMBL" id="MFC3678748.1"/>
    </source>
</evidence>
<dbReference type="InterPro" id="IPR001054">
    <property type="entry name" value="A/G_cyclase"/>
</dbReference>
<dbReference type="CDD" id="cd07302">
    <property type="entry name" value="CHD"/>
    <property type="match status" value="1"/>
</dbReference>
<dbReference type="RefSeq" id="WP_376864298.1">
    <property type="nucleotide sequence ID" value="NZ_JBHRYB010000001.1"/>
</dbReference>
<dbReference type="Proteomes" id="UP001595722">
    <property type="component" value="Unassembled WGS sequence"/>
</dbReference>
<sequence>MSNSSVIWQKLNLSQACGLLAAFFILLTGVTVGLLTYQHQLQQGEHNGREHIRLQLQRLALTLAPSILNEDRVSLNLTLNEWQLDASVPAVRILNNDQQVVAETGRMSRARDIMTQAITQDDLAVGMLQASIDLSAVSAAARRYLAISLFVSSLLALLGAWLAYYLCERVLRFIRELSTRLQRWQHGDQLTLTEPLIPDFRALYQVLEQMSAAEQQRRSLEQALDQFISNEPLHDPADKFRYHNCALLYIEIQELEILQSRLSANELSQLLNQYHYLLSQAAKLYNGKLDRFQGDGIVMLFGLPSSDSQDALHSLYAAILFLGLVDHLREHDSRLLPLEFRIAAHFGPVLLAPIHDGQNIQGNLIGDTIHWASQLAQNGEERRLLASQAIIDQIGNHNDIHWQDGPAISDLSGNEQLSYWLNQLPEKNQSLIARQIKHITAMTEQA</sequence>
<keyword evidence="2" id="KW-0472">Membrane</keyword>
<accession>A0ABV7VRR0</accession>
<feature type="transmembrane region" description="Helical" evidence="2">
    <location>
        <begin position="12"/>
        <end position="37"/>
    </location>
</feature>
<feature type="transmembrane region" description="Helical" evidence="2">
    <location>
        <begin position="144"/>
        <end position="166"/>
    </location>
</feature>
<dbReference type="SUPFAM" id="SSF55073">
    <property type="entry name" value="Nucleotide cyclase"/>
    <property type="match status" value="1"/>
</dbReference>
<dbReference type="Gene3D" id="3.30.70.1230">
    <property type="entry name" value="Nucleotide cyclase"/>
    <property type="match status" value="1"/>
</dbReference>
<dbReference type="SMART" id="SM00044">
    <property type="entry name" value="CYCc"/>
    <property type="match status" value="1"/>
</dbReference>